<dbReference type="EMBL" id="SNWR01000002">
    <property type="protein sequence ID" value="TDO32033.1"/>
    <property type="molecule type" value="Genomic_DNA"/>
</dbReference>
<protein>
    <submittedName>
        <fullName evidence="1">Uncharacterized protein</fullName>
    </submittedName>
</protein>
<accession>A0A4R6J8T9</accession>
<organism evidence="1 2">
    <name type="scientific">Paractinoplanes brasiliensis</name>
    <dbReference type="NCBI Taxonomy" id="52695"/>
    <lineage>
        <taxon>Bacteria</taxon>
        <taxon>Bacillati</taxon>
        <taxon>Actinomycetota</taxon>
        <taxon>Actinomycetes</taxon>
        <taxon>Micromonosporales</taxon>
        <taxon>Micromonosporaceae</taxon>
        <taxon>Paractinoplanes</taxon>
    </lineage>
</organism>
<evidence type="ECO:0000313" key="1">
    <source>
        <dbReference type="EMBL" id="TDO32033.1"/>
    </source>
</evidence>
<gene>
    <name evidence="1" type="ORF">C8E87_7474</name>
</gene>
<sequence length="62" mass="6780">MAKTQYCTATTIDGFIADEHHSLGWLFEAGDGRDSPFASFFEPPSGRVLRCCRAVSRPPAFG</sequence>
<evidence type="ECO:0000313" key="2">
    <source>
        <dbReference type="Proteomes" id="UP000294901"/>
    </source>
</evidence>
<dbReference type="Proteomes" id="UP000294901">
    <property type="component" value="Unassembled WGS sequence"/>
</dbReference>
<keyword evidence="2" id="KW-1185">Reference proteome</keyword>
<reference evidence="1 2" key="1">
    <citation type="submission" date="2019-03" db="EMBL/GenBank/DDBJ databases">
        <title>Sequencing the genomes of 1000 actinobacteria strains.</title>
        <authorList>
            <person name="Klenk H.-P."/>
        </authorList>
    </citation>
    <scope>NUCLEOTIDE SEQUENCE [LARGE SCALE GENOMIC DNA]</scope>
    <source>
        <strain evidence="1 2">DSM 43805</strain>
    </source>
</reference>
<name>A0A4R6J8T9_9ACTN</name>
<comment type="caution">
    <text evidence="1">The sequence shown here is derived from an EMBL/GenBank/DDBJ whole genome shotgun (WGS) entry which is preliminary data.</text>
</comment>
<dbReference type="AlphaFoldDB" id="A0A4R6J8T9"/>
<proteinExistence type="predicted"/>
<dbReference type="RefSeq" id="WP_239080099.1">
    <property type="nucleotide sequence ID" value="NZ_BOMD01000044.1"/>
</dbReference>